<proteinExistence type="predicted"/>
<dbReference type="InterPro" id="IPR054209">
    <property type="entry name" value="DUF6916"/>
</dbReference>
<feature type="domain" description="DUF6916" evidence="1">
    <location>
        <begin position="7"/>
        <end position="97"/>
    </location>
</feature>
<dbReference type="EMBL" id="AP022213">
    <property type="protein sequence ID" value="BBT18132.1"/>
    <property type="molecule type" value="Genomic_DNA"/>
</dbReference>
<gene>
    <name evidence="2" type="ORF">WP8S17C03_41810</name>
</gene>
<dbReference type="Pfam" id="PF21880">
    <property type="entry name" value="DUF6916"/>
    <property type="match status" value="1"/>
</dbReference>
<dbReference type="Proteomes" id="UP000515591">
    <property type="component" value="Chromosome"/>
</dbReference>
<reference evidence="2 3" key="1">
    <citation type="submission" date="2019-12" db="EMBL/GenBank/DDBJ databases">
        <title>complete genome sequences of Pseudomonas otitidis str. WP8-S17-CRE-03 isolated from wastewater treatment plant effluent.</title>
        <authorList>
            <person name="Sekizuka T."/>
            <person name="Itokawa K."/>
            <person name="Yatsu K."/>
            <person name="Inamine Y."/>
            <person name="Kuroda M."/>
        </authorList>
    </citation>
    <scope>NUCLEOTIDE SEQUENCE [LARGE SCALE GENOMIC DNA]</scope>
    <source>
        <strain evidence="2 3">WP8-S17-CRE-03</strain>
    </source>
</reference>
<sequence>MSAFADQAHFQQHLGQDWQVGWEGGAVTVTLVEVNTGVPMSARYTCFDLVFVQPAGYQLPQHIYSLQSPSGEQLTDVLLSPIGPEEDGDRHLLQAIFHVRTPVPTS</sequence>
<accession>A0A6S5RTP0</accession>
<evidence type="ECO:0000313" key="2">
    <source>
        <dbReference type="EMBL" id="BBT18132.1"/>
    </source>
</evidence>
<dbReference type="AlphaFoldDB" id="A0A6S5RTP0"/>
<evidence type="ECO:0000259" key="1">
    <source>
        <dbReference type="Pfam" id="PF21880"/>
    </source>
</evidence>
<organism evidence="2 3">
    <name type="scientific">Metapseudomonas otitidis</name>
    <dbReference type="NCBI Taxonomy" id="319939"/>
    <lineage>
        <taxon>Bacteria</taxon>
        <taxon>Pseudomonadati</taxon>
        <taxon>Pseudomonadota</taxon>
        <taxon>Gammaproteobacteria</taxon>
        <taxon>Pseudomonadales</taxon>
        <taxon>Pseudomonadaceae</taxon>
        <taxon>Metapseudomonas</taxon>
    </lineage>
</organism>
<name>A0A6S5RTP0_9GAMM</name>
<protein>
    <recommendedName>
        <fullName evidence="1">DUF6916 domain-containing protein</fullName>
    </recommendedName>
</protein>
<dbReference type="RefSeq" id="WP_182850747.1">
    <property type="nucleotide sequence ID" value="NZ_AP022213.1"/>
</dbReference>
<evidence type="ECO:0000313" key="3">
    <source>
        <dbReference type="Proteomes" id="UP000515591"/>
    </source>
</evidence>